<proteinExistence type="predicted"/>
<evidence type="ECO:0000313" key="4">
    <source>
        <dbReference type="Proteomes" id="UP000319836"/>
    </source>
</evidence>
<dbReference type="EMBL" id="VBPA01000192">
    <property type="protein sequence ID" value="TMQ70592.1"/>
    <property type="molecule type" value="Genomic_DNA"/>
</dbReference>
<dbReference type="Gene3D" id="2.60.450.10">
    <property type="entry name" value="Lipopolysaccharide (LPS) transport protein A like domain"/>
    <property type="match status" value="2"/>
</dbReference>
<dbReference type="InterPro" id="IPR005653">
    <property type="entry name" value="OstA-like_N"/>
</dbReference>
<feature type="domain" description="Organic solvent tolerance-like N-terminal" evidence="2">
    <location>
        <begin position="59"/>
        <end position="173"/>
    </location>
</feature>
<dbReference type="Pfam" id="PF03968">
    <property type="entry name" value="LptD_N"/>
    <property type="match status" value="1"/>
</dbReference>
<dbReference type="AlphaFoldDB" id="A0A538U3X0"/>
<accession>A0A538U3X0</accession>
<protein>
    <recommendedName>
        <fullName evidence="2">Organic solvent tolerance-like N-terminal domain-containing protein</fullName>
    </recommendedName>
</protein>
<feature type="region of interest" description="Disordered" evidence="1">
    <location>
        <begin position="325"/>
        <end position="357"/>
    </location>
</feature>
<evidence type="ECO:0000313" key="3">
    <source>
        <dbReference type="EMBL" id="TMQ70592.1"/>
    </source>
</evidence>
<evidence type="ECO:0000259" key="2">
    <source>
        <dbReference type="Pfam" id="PF03968"/>
    </source>
</evidence>
<organism evidence="3 4">
    <name type="scientific">Eiseniibacteriota bacterium</name>
    <dbReference type="NCBI Taxonomy" id="2212470"/>
    <lineage>
        <taxon>Bacteria</taxon>
        <taxon>Candidatus Eiseniibacteriota</taxon>
    </lineage>
</organism>
<name>A0A538U3X0_UNCEI</name>
<gene>
    <name evidence="3" type="ORF">E6K80_08040</name>
</gene>
<comment type="caution">
    <text evidence="3">The sequence shown here is derived from an EMBL/GenBank/DDBJ whole genome shotgun (WGS) entry which is preliminary data.</text>
</comment>
<sequence length="357" mass="38977">MDVSHRAGARAAVLGLGTIALVAIATPGRAAAPAHAAPAPPPLNISAANVTGSRGPEGDIVLLNGDVRITRGLTVITADRGRYLRAQGMLDLDDHVRMVDTTTTLSCQHAQFSEQQDLLQVNGNVVITDRGATLRAPYGTYDRGHARAQLYGGVEAEDSTQTVHCEQLTYVRDSMLVQARGSVRGEAKKDKFRLKADNVDYDRRGHLAVATGNPVLESEDERGRVARLRAIKLRLDTESRRAEAIDSVVVDRDTLQARGSYAVFDDRADRGWLYGHPRAWDNETSIRTRCWTTAAGAPAAKARPAGSPGSGWTCSSPMTRWTASWRWGRRATSTRRSRKPVRLPRPTWPRATRSPSI</sequence>
<reference evidence="3 4" key="1">
    <citation type="journal article" date="2019" name="Nat. Microbiol.">
        <title>Mediterranean grassland soil C-N compound turnover is dependent on rainfall and depth, and is mediated by genomically divergent microorganisms.</title>
        <authorList>
            <person name="Diamond S."/>
            <person name="Andeer P.F."/>
            <person name="Li Z."/>
            <person name="Crits-Christoph A."/>
            <person name="Burstein D."/>
            <person name="Anantharaman K."/>
            <person name="Lane K.R."/>
            <person name="Thomas B.C."/>
            <person name="Pan C."/>
            <person name="Northen T.R."/>
            <person name="Banfield J.F."/>
        </authorList>
    </citation>
    <scope>NUCLEOTIDE SEQUENCE [LARGE SCALE GENOMIC DNA]</scope>
    <source>
        <strain evidence="3">WS_10</strain>
    </source>
</reference>
<feature type="compositionally biased region" description="Basic residues" evidence="1">
    <location>
        <begin position="327"/>
        <end position="342"/>
    </location>
</feature>
<evidence type="ECO:0000256" key="1">
    <source>
        <dbReference type="SAM" id="MobiDB-lite"/>
    </source>
</evidence>
<dbReference type="Proteomes" id="UP000319836">
    <property type="component" value="Unassembled WGS sequence"/>
</dbReference>